<keyword evidence="8" id="KW-1185">Reference proteome</keyword>
<dbReference type="PANTHER" id="PTHR32071:SF121">
    <property type="entry name" value="SIGMA L-DEPENDENT TRANSCRIPTIONAL REGULATOR YQIR-RELATED"/>
    <property type="match status" value="1"/>
</dbReference>
<dbReference type="InterPro" id="IPR058031">
    <property type="entry name" value="AAA_lid_NorR"/>
</dbReference>
<comment type="caution">
    <text evidence="7">The sequence shown here is derived from an EMBL/GenBank/DDBJ whole genome shotgun (WGS) entry which is preliminary data.</text>
</comment>
<dbReference type="FunFam" id="3.40.50.300:FF:000006">
    <property type="entry name" value="DNA-binding transcriptional regulator NtrC"/>
    <property type="match status" value="1"/>
</dbReference>
<evidence type="ECO:0000256" key="1">
    <source>
        <dbReference type="ARBA" id="ARBA00022741"/>
    </source>
</evidence>
<dbReference type="InterPro" id="IPR025662">
    <property type="entry name" value="Sigma_54_int_dom_ATP-bd_1"/>
</dbReference>
<evidence type="ECO:0000256" key="3">
    <source>
        <dbReference type="ARBA" id="ARBA00023015"/>
    </source>
</evidence>
<dbReference type="InterPro" id="IPR009057">
    <property type="entry name" value="Homeodomain-like_sf"/>
</dbReference>
<dbReference type="PANTHER" id="PTHR32071">
    <property type="entry name" value="TRANSCRIPTIONAL REGULATORY PROTEIN"/>
    <property type="match status" value="1"/>
</dbReference>
<dbReference type="InterPro" id="IPR027417">
    <property type="entry name" value="P-loop_NTPase"/>
</dbReference>
<keyword evidence="3" id="KW-0805">Transcription regulation</keyword>
<dbReference type="EMBL" id="ASSQ01000012">
    <property type="protein sequence ID" value="EOS17986.1"/>
    <property type="molecule type" value="Genomic_DNA"/>
</dbReference>
<evidence type="ECO:0000256" key="2">
    <source>
        <dbReference type="ARBA" id="ARBA00022840"/>
    </source>
</evidence>
<dbReference type="InterPro" id="IPR003593">
    <property type="entry name" value="AAA+_ATPase"/>
</dbReference>
<dbReference type="PATRIC" id="fig|1235789.3.peg.2181"/>
<organism evidence="7 8">
    <name type="scientific">Parabacteroides goldsteinii dnLKV18</name>
    <dbReference type="NCBI Taxonomy" id="1235789"/>
    <lineage>
        <taxon>Bacteria</taxon>
        <taxon>Pseudomonadati</taxon>
        <taxon>Bacteroidota</taxon>
        <taxon>Bacteroidia</taxon>
        <taxon>Bacteroidales</taxon>
        <taxon>Tannerellaceae</taxon>
        <taxon>Parabacteroides</taxon>
    </lineage>
</organism>
<keyword evidence="4" id="KW-0238">DNA-binding</keyword>
<evidence type="ECO:0000313" key="8">
    <source>
        <dbReference type="Proteomes" id="UP000014140"/>
    </source>
</evidence>
<dbReference type="PROSITE" id="PS50045">
    <property type="entry name" value="SIGMA54_INTERACT_4"/>
    <property type="match status" value="1"/>
</dbReference>
<dbReference type="AlphaFoldDB" id="S0GIU7"/>
<dbReference type="InterPro" id="IPR025944">
    <property type="entry name" value="Sigma_54_int_dom_CS"/>
</dbReference>
<dbReference type="Pfam" id="PF02954">
    <property type="entry name" value="HTH_8"/>
    <property type="match status" value="1"/>
</dbReference>
<gene>
    <name evidence="7" type="ORF">C803_02192</name>
</gene>
<dbReference type="SMART" id="SM00382">
    <property type="entry name" value="AAA"/>
    <property type="match status" value="1"/>
</dbReference>
<dbReference type="PRINTS" id="PR01590">
    <property type="entry name" value="HTHFIS"/>
</dbReference>
<dbReference type="PROSITE" id="PS00675">
    <property type="entry name" value="SIGMA54_INTERACT_1"/>
    <property type="match status" value="1"/>
</dbReference>
<reference evidence="7 8" key="1">
    <citation type="submission" date="2013-04" db="EMBL/GenBank/DDBJ databases">
        <title>The Genome Sequence of Parabacteroides goldsteinii dnLKV18.</title>
        <authorList>
            <consortium name="The Broad Institute Genomics Platform"/>
            <consortium name="The Broad Institute Genome Sequencing Center for Infectious Disease"/>
            <person name="Earl A."/>
            <person name="Xavier R."/>
            <person name="Kuhn K."/>
            <person name="Stappenbeck T."/>
            <person name="Walker B."/>
            <person name="Young S."/>
            <person name="Zeng Q."/>
            <person name="Gargeya S."/>
            <person name="Fitzgerald M."/>
            <person name="Haas B."/>
            <person name="Abouelleil A."/>
            <person name="Allen A.W."/>
            <person name="Alvarado L."/>
            <person name="Arachchi H.M."/>
            <person name="Berlin A.M."/>
            <person name="Chapman S.B."/>
            <person name="Gainer-Dewar J."/>
            <person name="Goldberg J."/>
            <person name="Griggs A."/>
            <person name="Gujja S."/>
            <person name="Hansen M."/>
            <person name="Howarth C."/>
            <person name="Imamovic A."/>
            <person name="Ireland A."/>
            <person name="Larimer J."/>
            <person name="McCowan C."/>
            <person name="Murphy C."/>
            <person name="Pearson M."/>
            <person name="Poon T.W."/>
            <person name="Priest M."/>
            <person name="Roberts A."/>
            <person name="Saif S."/>
            <person name="Shea T."/>
            <person name="Sisk P."/>
            <person name="Sykes S."/>
            <person name="Wortman J."/>
            <person name="Nusbaum C."/>
            <person name="Birren B."/>
        </authorList>
    </citation>
    <scope>NUCLEOTIDE SEQUENCE [LARGE SCALE GENOMIC DNA]</scope>
    <source>
        <strain evidence="8">dnLKV18</strain>
    </source>
</reference>
<dbReference type="GO" id="GO:0005524">
    <property type="term" value="F:ATP binding"/>
    <property type="evidence" value="ECO:0007669"/>
    <property type="project" value="UniProtKB-KW"/>
</dbReference>
<evidence type="ECO:0000259" key="6">
    <source>
        <dbReference type="PROSITE" id="PS50045"/>
    </source>
</evidence>
<dbReference type="Gene3D" id="1.10.10.60">
    <property type="entry name" value="Homeodomain-like"/>
    <property type="match status" value="1"/>
</dbReference>
<keyword evidence="5" id="KW-0804">Transcription</keyword>
<dbReference type="PROSITE" id="PS00676">
    <property type="entry name" value="SIGMA54_INTERACT_2"/>
    <property type="match status" value="1"/>
</dbReference>
<accession>S0GIU7</accession>
<dbReference type="HOGENOM" id="CLU_000445_119_0_10"/>
<name>S0GIU7_9BACT</name>
<evidence type="ECO:0000256" key="5">
    <source>
        <dbReference type="ARBA" id="ARBA00023163"/>
    </source>
</evidence>
<dbReference type="Gene3D" id="1.10.8.60">
    <property type="match status" value="1"/>
</dbReference>
<dbReference type="Gene3D" id="3.40.50.300">
    <property type="entry name" value="P-loop containing nucleotide triphosphate hydrolases"/>
    <property type="match status" value="1"/>
</dbReference>
<protein>
    <recommendedName>
        <fullName evidence="6">Sigma-54 factor interaction domain-containing protein</fullName>
    </recommendedName>
</protein>
<dbReference type="InterPro" id="IPR002197">
    <property type="entry name" value="HTH_Fis"/>
</dbReference>
<evidence type="ECO:0000313" key="7">
    <source>
        <dbReference type="EMBL" id="EOS17986.1"/>
    </source>
</evidence>
<dbReference type="InterPro" id="IPR002078">
    <property type="entry name" value="Sigma_54_int"/>
</dbReference>
<feature type="domain" description="Sigma-54 factor interaction" evidence="6">
    <location>
        <begin position="16"/>
        <end position="245"/>
    </location>
</feature>
<dbReference type="Pfam" id="PF00158">
    <property type="entry name" value="Sigma54_activat"/>
    <property type="match status" value="1"/>
</dbReference>
<proteinExistence type="predicted"/>
<dbReference type="PROSITE" id="PS00688">
    <property type="entry name" value="SIGMA54_INTERACT_3"/>
    <property type="match status" value="1"/>
</dbReference>
<dbReference type="GO" id="GO:0006355">
    <property type="term" value="P:regulation of DNA-templated transcription"/>
    <property type="evidence" value="ECO:0007669"/>
    <property type="project" value="InterPro"/>
</dbReference>
<dbReference type="CDD" id="cd00009">
    <property type="entry name" value="AAA"/>
    <property type="match status" value="1"/>
</dbReference>
<dbReference type="Proteomes" id="UP000014140">
    <property type="component" value="Unassembled WGS sequence"/>
</dbReference>
<keyword evidence="2" id="KW-0067">ATP-binding</keyword>
<keyword evidence="1" id="KW-0547">Nucleotide-binding</keyword>
<dbReference type="SUPFAM" id="SSF52540">
    <property type="entry name" value="P-loop containing nucleoside triphosphate hydrolases"/>
    <property type="match status" value="1"/>
</dbReference>
<dbReference type="Pfam" id="PF25601">
    <property type="entry name" value="AAA_lid_14"/>
    <property type="match status" value="1"/>
</dbReference>
<sequence length="395" mass="44786">MMIKVDVQQIKQRFGIIGNSPGLNRAIDVALQVAPTDLSVLITGESGVGKETFPQIIHQNSPRKHGQYIAVNCGAIPEGTIDSELFGHEKGSFTGALADRKGYFEVADGGTIFLDEVGELPIPTQARLLRVLETGEFIKVGSSKVLKTNVRIVAATNVNLIQAVADGKFREDLYYRLNTVPIQIPPLRERPDDIILLFRKFAGDCAEKYRMPPVRLDDEARQLLTSYRWPGNVRELKNITERISVIEENRDITADVLRLYLPDLNVEKYPVLVKKQDNDQKFFNSEREILYQVLFDMKKDVNDLKKLVHDIMGGKMPMPVADETPYAHPIRPVHSAPIQEAEAVEEEETLSLEEVEKEMIRKALEKHNGRRKNAAADLKISERTLYRKIKEYNLE</sequence>
<dbReference type="SUPFAM" id="SSF46689">
    <property type="entry name" value="Homeodomain-like"/>
    <property type="match status" value="1"/>
</dbReference>
<evidence type="ECO:0000256" key="4">
    <source>
        <dbReference type="ARBA" id="ARBA00023125"/>
    </source>
</evidence>
<dbReference type="GO" id="GO:0043565">
    <property type="term" value="F:sequence-specific DNA binding"/>
    <property type="evidence" value="ECO:0007669"/>
    <property type="project" value="InterPro"/>
</dbReference>
<dbReference type="InterPro" id="IPR025943">
    <property type="entry name" value="Sigma_54_int_dom_ATP-bd_2"/>
</dbReference>